<organism evidence="1 2">
    <name type="scientific">Winogradskyella alexanderae</name>
    <dbReference type="NCBI Taxonomy" id="2877123"/>
    <lineage>
        <taxon>Bacteria</taxon>
        <taxon>Pseudomonadati</taxon>
        <taxon>Bacteroidota</taxon>
        <taxon>Flavobacteriia</taxon>
        <taxon>Flavobacteriales</taxon>
        <taxon>Flavobacteriaceae</taxon>
        <taxon>Winogradskyella</taxon>
    </lineage>
</organism>
<reference evidence="2" key="1">
    <citation type="submission" date="2023-07" db="EMBL/GenBank/DDBJ databases">
        <authorList>
            <person name="Yue Y."/>
        </authorList>
    </citation>
    <scope>NUCLEOTIDE SEQUENCE [LARGE SCALE GENOMIC DNA]</scope>
    <source>
        <strain evidence="2">D23</strain>
    </source>
</reference>
<name>A0ABS7XTZ8_9FLAO</name>
<keyword evidence="2" id="KW-1185">Reference proteome</keyword>
<gene>
    <name evidence="1" type="ORF">LBU54_12955</name>
</gene>
<evidence type="ECO:0008006" key="3">
    <source>
        <dbReference type="Google" id="ProtNLM"/>
    </source>
</evidence>
<evidence type="ECO:0000313" key="2">
    <source>
        <dbReference type="Proteomes" id="UP001198901"/>
    </source>
</evidence>
<comment type="caution">
    <text evidence="1">The sequence shown here is derived from an EMBL/GenBank/DDBJ whole genome shotgun (WGS) entry which is preliminary data.</text>
</comment>
<dbReference type="Proteomes" id="UP001198901">
    <property type="component" value="Unassembled WGS sequence"/>
</dbReference>
<protein>
    <recommendedName>
        <fullName evidence="3">Galactose mutarotase-like enzyme</fullName>
    </recommendedName>
</protein>
<dbReference type="RefSeq" id="WP_224530542.1">
    <property type="nucleotide sequence ID" value="NZ_JAIUJR010000009.1"/>
</dbReference>
<accession>A0ABS7XTZ8</accession>
<evidence type="ECO:0000313" key="1">
    <source>
        <dbReference type="EMBL" id="MCA0133498.1"/>
    </source>
</evidence>
<proteinExistence type="predicted"/>
<dbReference type="EMBL" id="JAIUJR010000009">
    <property type="protein sequence ID" value="MCA0133498.1"/>
    <property type="molecule type" value="Genomic_DNA"/>
</dbReference>
<sequence length="294" mass="33929">MTYILKNKNLELHIDDPLKHYDFPRFDWTGKLTLLKYKGVLVSGNEKIKANEIEQFGRGFYNEFGINTPIGFDEIAIDDWFHKIGVGLLRKDKPHYFFLNNYDTDPAIFNVKAKDNSIVMSCKGQFKNGYAYLLEKKINLLENGFIVHYTLKNSGDKPIVTKEYNHNFLAINNNLIGKDYRLSFDFEINPSTFNDLVNPNNVMTLNGQHIMFKHKPESDFFISNISGGKLVKAKWCLEDTKNKIGITEEANFKTNSINLWGCGHVISPELFIDINIAPSTSKSWTRQYSIYQLD</sequence>